<accession>A0A9W6MQ12</accession>
<gene>
    <name evidence="4" type="ORF">GCM10017621_32500</name>
</gene>
<evidence type="ECO:0000256" key="1">
    <source>
        <dbReference type="ARBA" id="ARBA00008270"/>
    </source>
</evidence>
<dbReference type="GO" id="GO:0005737">
    <property type="term" value="C:cytoplasm"/>
    <property type="evidence" value="ECO:0007669"/>
    <property type="project" value="TreeGrafter"/>
</dbReference>
<dbReference type="GO" id="GO:0016853">
    <property type="term" value="F:isomerase activity"/>
    <property type="evidence" value="ECO:0007669"/>
    <property type="project" value="UniProtKB-KW"/>
</dbReference>
<evidence type="ECO:0000313" key="5">
    <source>
        <dbReference type="Proteomes" id="UP001143486"/>
    </source>
</evidence>
<dbReference type="PANTHER" id="PTHR13774:SF17">
    <property type="entry name" value="PHENAZINE BIOSYNTHESIS-LIKE DOMAIN-CONTAINING PROTEIN"/>
    <property type="match status" value="1"/>
</dbReference>
<dbReference type="NCBIfam" id="TIGR00654">
    <property type="entry name" value="PhzF_family"/>
    <property type="match status" value="1"/>
</dbReference>
<dbReference type="PIRSF" id="PIRSF016184">
    <property type="entry name" value="PhzC_PhzF"/>
    <property type="match status" value="1"/>
</dbReference>
<name>A0A9W6MQ12_9PROT</name>
<evidence type="ECO:0000256" key="2">
    <source>
        <dbReference type="ARBA" id="ARBA00023235"/>
    </source>
</evidence>
<keyword evidence="5" id="KW-1185">Reference proteome</keyword>
<dbReference type="AlphaFoldDB" id="A0A9W6MQ12"/>
<evidence type="ECO:0000313" key="4">
    <source>
        <dbReference type="EMBL" id="GLK53742.1"/>
    </source>
</evidence>
<protein>
    <submittedName>
        <fullName evidence="4">Isomerase</fullName>
    </submittedName>
</protein>
<dbReference type="Pfam" id="PF02567">
    <property type="entry name" value="PhzC-PhzF"/>
    <property type="match status" value="1"/>
</dbReference>
<reference evidence="4" key="2">
    <citation type="submission" date="2023-01" db="EMBL/GenBank/DDBJ databases">
        <authorList>
            <person name="Sun Q."/>
            <person name="Evtushenko L."/>
        </authorList>
    </citation>
    <scope>NUCLEOTIDE SEQUENCE</scope>
    <source>
        <strain evidence="4">VKM B-1513</strain>
    </source>
</reference>
<proteinExistence type="inferred from homology"/>
<dbReference type="PANTHER" id="PTHR13774">
    <property type="entry name" value="PHENAZINE BIOSYNTHESIS PROTEIN"/>
    <property type="match status" value="1"/>
</dbReference>
<dbReference type="SUPFAM" id="SSF54506">
    <property type="entry name" value="Diaminopimelate epimerase-like"/>
    <property type="match status" value="1"/>
</dbReference>
<comment type="similarity">
    <text evidence="1">Belongs to the PhzF family.</text>
</comment>
<feature type="active site" evidence="3">
    <location>
        <position position="49"/>
    </location>
</feature>
<comment type="caution">
    <text evidence="4">The sequence shown here is derived from an EMBL/GenBank/DDBJ whole genome shotgun (WGS) entry which is preliminary data.</text>
</comment>
<dbReference type="Proteomes" id="UP001143486">
    <property type="component" value="Unassembled WGS sequence"/>
</dbReference>
<dbReference type="InterPro" id="IPR003719">
    <property type="entry name" value="Phenazine_PhzF-like"/>
</dbReference>
<organism evidence="4 5">
    <name type="scientific">Maricaulis virginensis</name>
    <dbReference type="NCBI Taxonomy" id="144022"/>
    <lineage>
        <taxon>Bacteria</taxon>
        <taxon>Pseudomonadati</taxon>
        <taxon>Pseudomonadota</taxon>
        <taxon>Alphaproteobacteria</taxon>
        <taxon>Maricaulales</taxon>
        <taxon>Maricaulaceae</taxon>
        <taxon>Maricaulis</taxon>
    </lineage>
</organism>
<sequence>MTRLPYYEIHSFADPDVPFSGNPAGVCVMDAFPGDAVLAGIANSNNLSETAFVVPSGKDRWDLRWFTPAVEVDLCGHATFAAGAVLLETGAVRGETAHFQTRSGPLSVSRSAAGFTMDLPQVGFHAGKPDTATRNALGLSGHELDAMFDIERIHGARYQMWVVADEDTVREVRPDLGQLRTIGKNVIITAPGDAVDFVSRFFAPASGVDEDPVTGSAHCSLAPYWSDRLGETRLTARQIGPRPGRLEVEPAAGRVTFHGHAPRYLDGAIILPDA</sequence>
<dbReference type="RefSeq" id="WP_271188083.1">
    <property type="nucleotide sequence ID" value="NZ_BSFE01000013.1"/>
</dbReference>
<evidence type="ECO:0000256" key="3">
    <source>
        <dbReference type="PIRSR" id="PIRSR016184-1"/>
    </source>
</evidence>
<reference evidence="4" key="1">
    <citation type="journal article" date="2014" name="Int. J. Syst. Evol. Microbiol.">
        <title>Complete genome sequence of Corynebacterium casei LMG S-19264T (=DSM 44701T), isolated from a smear-ripened cheese.</title>
        <authorList>
            <consortium name="US DOE Joint Genome Institute (JGI-PGF)"/>
            <person name="Walter F."/>
            <person name="Albersmeier A."/>
            <person name="Kalinowski J."/>
            <person name="Ruckert C."/>
        </authorList>
    </citation>
    <scope>NUCLEOTIDE SEQUENCE</scope>
    <source>
        <strain evidence="4">VKM B-1513</strain>
    </source>
</reference>
<dbReference type="EMBL" id="BSFE01000013">
    <property type="protein sequence ID" value="GLK53742.1"/>
    <property type="molecule type" value="Genomic_DNA"/>
</dbReference>
<keyword evidence="2 4" id="KW-0413">Isomerase</keyword>
<dbReference type="Gene3D" id="3.10.310.10">
    <property type="entry name" value="Diaminopimelate Epimerase, Chain A, domain 1"/>
    <property type="match status" value="2"/>
</dbReference>